<name>A0A1L9SB18_9EURO</name>
<keyword evidence="3" id="KW-1185">Reference proteome</keyword>
<keyword evidence="1" id="KW-0812">Transmembrane</keyword>
<evidence type="ECO:0000256" key="1">
    <source>
        <dbReference type="SAM" id="Phobius"/>
    </source>
</evidence>
<feature type="transmembrane region" description="Helical" evidence="1">
    <location>
        <begin position="85"/>
        <end position="108"/>
    </location>
</feature>
<dbReference type="Proteomes" id="UP000184188">
    <property type="component" value="Unassembled WGS sequence"/>
</dbReference>
<gene>
    <name evidence="2" type="ORF">ASPZODRAFT_780522</name>
</gene>
<dbReference type="EMBL" id="KV878348">
    <property type="protein sequence ID" value="OJJ44364.1"/>
    <property type="molecule type" value="Genomic_DNA"/>
</dbReference>
<dbReference type="AlphaFoldDB" id="A0A1L9SB18"/>
<evidence type="ECO:0000313" key="2">
    <source>
        <dbReference type="EMBL" id="OJJ44364.1"/>
    </source>
</evidence>
<keyword evidence="1" id="KW-0472">Membrane</keyword>
<dbReference type="VEuPathDB" id="FungiDB:ASPZODRAFT_780522"/>
<feature type="transmembrane region" description="Helical" evidence="1">
    <location>
        <begin position="42"/>
        <end position="65"/>
    </location>
</feature>
<evidence type="ECO:0000313" key="3">
    <source>
        <dbReference type="Proteomes" id="UP000184188"/>
    </source>
</evidence>
<keyword evidence="1" id="KW-1133">Transmembrane helix</keyword>
<proteinExistence type="predicted"/>
<organism evidence="2 3">
    <name type="scientific">Penicilliopsis zonata CBS 506.65</name>
    <dbReference type="NCBI Taxonomy" id="1073090"/>
    <lineage>
        <taxon>Eukaryota</taxon>
        <taxon>Fungi</taxon>
        <taxon>Dikarya</taxon>
        <taxon>Ascomycota</taxon>
        <taxon>Pezizomycotina</taxon>
        <taxon>Eurotiomycetes</taxon>
        <taxon>Eurotiomycetidae</taxon>
        <taxon>Eurotiales</taxon>
        <taxon>Aspergillaceae</taxon>
        <taxon>Penicilliopsis</taxon>
    </lineage>
</organism>
<accession>A0A1L9SB18</accession>
<dbReference type="GeneID" id="34616675"/>
<sequence length="148" mass="16859">MGLSEWEHPRCRRVSLNAFHLCTTLRICTVNGWTIDSLSSSFLLSSFILFLDLSILFYTFSSFLVCTWFSSKNTKRSTSPHPRLFLLLFFFCICFCTWLLFWFSVFAYGTLEGMHFVFGIPPLVDGPVIEPPPGMGWMDGPVLSGSCL</sequence>
<dbReference type="RefSeq" id="XP_022578874.1">
    <property type="nucleotide sequence ID" value="XM_022730211.1"/>
</dbReference>
<protein>
    <submittedName>
        <fullName evidence="2">Uncharacterized protein</fullName>
    </submittedName>
</protein>
<reference evidence="3" key="1">
    <citation type="journal article" date="2017" name="Genome Biol.">
        <title>Comparative genomics reveals high biological diversity and specific adaptations in the industrially and medically important fungal genus Aspergillus.</title>
        <authorList>
            <person name="de Vries R.P."/>
            <person name="Riley R."/>
            <person name="Wiebenga A."/>
            <person name="Aguilar-Osorio G."/>
            <person name="Amillis S."/>
            <person name="Uchima C.A."/>
            <person name="Anderluh G."/>
            <person name="Asadollahi M."/>
            <person name="Askin M."/>
            <person name="Barry K."/>
            <person name="Battaglia E."/>
            <person name="Bayram O."/>
            <person name="Benocci T."/>
            <person name="Braus-Stromeyer S.A."/>
            <person name="Caldana C."/>
            <person name="Canovas D."/>
            <person name="Cerqueira G.C."/>
            <person name="Chen F."/>
            <person name="Chen W."/>
            <person name="Choi C."/>
            <person name="Clum A."/>
            <person name="Dos Santos R.A."/>
            <person name="Damasio A.R."/>
            <person name="Diallinas G."/>
            <person name="Emri T."/>
            <person name="Fekete E."/>
            <person name="Flipphi M."/>
            <person name="Freyberg S."/>
            <person name="Gallo A."/>
            <person name="Gournas C."/>
            <person name="Habgood R."/>
            <person name="Hainaut M."/>
            <person name="Harispe M.L."/>
            <person name="Henrissat B."/>
            <person name="Hilden K.S."/>
            <person name="Hope R."/>
            <person name="Hossain A."/>
            <person name="Karabika E."/>
            <person name="Karaffa L."/>
            <person name="Karanyi Z."/>
            <person name="Krasevec N."/>
            <person name="Kuo A."/>
            <person name="Kusch H."/>
            <person name="LaButti K."/>
            <person name="Lagendijk E.L."/>
            <person name="Lapidus A."/>
            <person name="Levasseur A."/>
            <person name="Lindquist E."/>
            <person name="Lipzen A."/>
            <person name="Logrieco A.F."/>
            <person name="MacCabe A."/>
            <person name="Maekelae M.R."/>
            <person name="Malavazi I."/>
            <person name="Melin P."/>
            <person name="Meyer V."/>
            <person name="Mielnichuk N."/>
            <person name="Miskei M."/>
            <person name="Molnar A.P."/>
            <person name="Mule G."/>
            <person name="Ngan C.Y."/>
            <person name="Orejas M."/>
            <person name="Orosz E."/>
            <person name="Ouedraogo J.P."/>
            <person name="Overkamp K.M."/>
            <person name="Park H.-S."/>
            <person name="Perrone G."/>
            <person name="Piumi F."/>
            <person name="Punt P.J."/>
            <person name="Ram A.F."/>
            <person name="Ramon A."/>
            <person name="Rauscher S."/>
            <person name="Record E."/>
            <person name="Riano-Pachon D.M."/>
            <person name="Robert V."/>
            <person name="Roehrig J."/>
            <person name="Ruller R."/>
            <person name="Salamov A."/>
            <person name="Salih N.S."/>
            <person name="Samson R.A."/>
            <person name="Sandor E."/>
            <person name="Sanguinetti M."/>
            <person name="Schuetze T."/>
            <person name="Sepcic K."/>
            <person name="Shelest E."/>
            <person name="Sherlock G."/>
            <person name="Sophianopoulou V."/>
            <person name="Squina F.M."/>
            <person name="Sun H."/>
            <person name="Susca A."/>
            <person name="Todd R.B."/>
            <person name="Tsang A."/>
            <person name="Unkles S.E."/>
            <person name="van de Wiele N."/>
            <person name="van Rossen-Uffink D."/>
            <person name="Oliveira J.V."/>
            <person name="Vesth T.C."/>
            <person name="Visser J."/>
            <person name="Yu J.-H."/>
            <person name="Zhou M."/>
            <person name="Andersen M.R."/>
            <person name="Archer D.B."/>
            <person name="Baker S.E."/>
            <person name="Benoit I."/>
            <person name="Brakhage A.A."/>
            <person name="Braus G.H."/>
            <person name="Fischer R."/>
            <person name="Frisvad J.C."/>
            <person name="Goldman G.H."/>
            <person name="Houbraken J."/>
            <person name="Oakley B."/>
            <person name="Pocsi I."/>
            <person name="Scazzocchio C."/>
            <person name="Seiboth B."/>
            <person name="vanKuyk P.A."/>
            <person name="Wortman J."/>
            <person name="Dyer P.S."/>
            <person name="Grigoriev I.V."/>
        </authorList>
    </citation>
    <scope>NUCLEOTIDE SEQUENCE [LARGE SCALE GENOMIC DNA]</scope>
    <source>
        <strain evidence="3">CBS 506.65</strain>
    </source>
</reference>